<evidence type="ECO:0000256" key="1">
    <source>
        <dbReference type="ARBA" id="ARBA00002579"/>
    </source>
</evidence>
<name>A0A7W5BDC9_9BURK</name>
<evidence type="ECO:0000256" key="4">
    <source>
        <dbReference type="ARBA" id="ARBA00022448"/>
    </source>
</evidence>
<dbReference type="PROSITE" id="PS50042">
    <property type="entry name" value="CNMP_BINDING_3"/>
    <property type="match status" value="1"/>
</dbReference>
<dbReference type="Gene3D" id="3.40.50.300">
    <property type="entry name" value="P-loop containing nucleotide triphosphate hydrolases"/>
    <property type="match status" value="1"/>
</dbReference>
<evidence type="ECO:0000313" key="13">
    <source>
        <dbReference type="EMBL" id="MBB3120761.1"/>
    </source>
</evidence>
<reference evidence="13 14" key="1">
    <citation type="submission" date="2020-08" db="EMBL/GenBank/DDBJ databases">
        <title>Genomic Encyclopedia of Type Strains, Phase III (KMG-III): the genomes of soil and plant-associated and newly described type strains.</title>
        <authorList>
            <person name="Whitman W."/>
        </authorList>
    </citation>
    <scope>NUCLEOTIDE SEQUENCE [LARGE SCALE GENOMIC DNA]</scope>
    <source>
        <strain evidence="13 14">CECT 8897</strain>
    </source>
</reference>
<evidence type="ECO:0000256" key="7">
    <source>
        <dbReference type="ARBA" id="ARBA00022840"/>
    </source>
</evidence>
<dbReference type="SMART" id="SM00382">
    <property type="entry name" value="AAA"/>
    <property type="match status" value="1"/>
</dbReference>
<dbReference type="GO" id="GO:0005524">
    <property type="term" value="F:ATP binding"/>
    <property type="evidence" value="ECO:0007669"/>
    <property type="project" value="UniProtKB-KW"/>
</dbReference>
<evidence type="ECO:0000256" key="5">
    <source>
        <dbReference type="ARBA" id="ARBA00022475"/>
    </source>
</evidence>
<dbReference type="PROSITE" id="PS50893">
    <property type="entry name" value="ABC_TRANSPORTER_2"/>
    <property type="match status" value="1"/>
</dbReference>
<keyword evidence="14" id="KW-1185">Reference proteome</keyword>
<dbReference type="InterPro" id="IPR017871">
    <property type="entry name" value="ABC_transporter-like_CS"/>
</dbReference>
<dbReference type="GO" id="GO:0005886">
    <property type="term" value="C:plasma membrane"/>
    <property type="evidence" value="ECO:0007669"/>
    <property type="project" value="UniProtKB-ARBA"/>
</dbReference>
<dbReference type="InterPro" id="IPR003593">
    <property type="entry name" value="AAA+_ATPase"/>
</dbReference>
<dbReference type="AlphaFoldDB" id="A0A7W5BDC9"/>
<comment type="caution">
    <text evidence="13">The sequence shown here is derived from an EMBL/GenBank/DDBJ whole genome shotgun (WGS) entry which is preliminary data.</text>
</comment>
<dbReference type="GO" id="GO:0016887">
    <property type="term" value="F:ATP hydrolysis activity"/>
    <property type="evidence" value="ECO:0007669"/>
    <property type="project" value="InterPro"/>
</dbReference>
<comment type="function">
    <text evidence="1">Part of the ABC transporter FtsEX involved in cellular division. Important for assembly or stability of the septal ring.</text>
</comment>
<evidence type="ECO:0000256" key="10">
    <source>
        <dbReference type="ARBA" id="ARBA00023136"/>
    </source>
</evidence>
<dbReference type="InterPro" id="IPR003439">
    <property type="entry name" value="ABC_transporter-like_ATP-bd"/>
</dbReference>
<gene>
    <name evidence="13" type="ORF">FHS03_003831</name>
</gene>
<protein>
    <recommendedName>
        <fullName evidence="3">Cell division ATP-binding protein FtsE</fullName>
    </recommendedName>
</protein>
<dbReference type="GO" id="GO:0006865">
    <property type="term" value="P:amino acid transport"/>
    <property type="evidence" value="ECO:0007669"/>
    <property type="project" value="UniProtKB-KW"/>
</dbReference>
<dbReference type="SUPFAM" id="SSF52540">
    <property type="entry name" value="P-loop containing nucleoside triphosphate hydrolases"/>
    <property type="match status" value="1"/>
</dbReference>
<evidence type="ECO:0000256" key="3">
    <source>
        <dbReference type="ARBA" id="ARBA00020019"/>
    </source>
</evidence>
<dbReference type="RefSeq" id="WP_183442524.1">
    <property type="nucleotide sequence ID" value="NZ_JACHXD010000011.1"/>
</dbReference>
<keyword evidence="5" id="KW-1003">Cell membrane</keyword>
<evidence type="ECO:0000256" key="8">
    <source>
        <dbReference type="ARBA" id="ARBA00022967"/>
    </source>
</evidence>
<keyword evidence="8" id="KW-1278">Translocase</keyword>
<feature type="domain" description="ABC transporter" evidence="12">
    <location>
        <begin position="20"/>
        <end position="261"/>
    </location>
</feature>
<dbReference type="EMBL" id="JACHXD010000011">
    <property type="protein sequence ID" value="MBB3120761.1"/>
    <property type="molecule type" value="Genomic_DNA"/>
</dbReference>
<dbReference type="InterPro" id="IPR027417">
    <property type="entry name" value="P-loop_NTPase"/>
</dbReference>
<keyword evidence="7 13" id="KW-0067">ATP-binding</keyword>
<keyword evidence="9" id="KW-0029">Amino-acid transport</keyword>
<organism evidence="13 14">
    <name type="scientific">Pseudoduganella violacea</name>
    <dbReference type="NCBI Taxonomy" id="1715466"/>
    <lineage>
        <taxon>Bacteria</taxon>
        <taxon>Pseudomonadati</taxon>
        <taxon>Pseudomonadota</taxon>
        <taxon>Betaproteobacteria</taxon>
        <taxon>Burkholderiales</taxon>
        <taxon>Oxalobacteraceae</taxon>
        <taxon>Telluria group</taxon>
        <taxon>Pseudoduganella</taxon>
    </lineage>
</organism>
<keyword evidence="4" id="KW-0813">Transport</keyword>
<keyword evidence="6" id="KW-0547">Nucleotide-binding</keyword>
<evidence type="ECO:0000259" key="11">
    <source>
        <dbReference type="PROSITE" id="PS50042"/>
    </source>
</evidence>
<sequence>MTIPSKLRPQGATPRGKALIRIGAASKSFALPKGGRFDAVRNVTLEVNEGDIFGLMGKSGAGKSTLLRLFNLLERPDSGSITIDGQELTALGKKALRDARQNIGMIFQQFNLLQNASVFDNVAFPLRIHGSHDKAQIEERVRACLDLVELGDKADTYPAQLSGGQKQRVAIARALASKPAVLLCDEPTSALDAETTRSLLQTLKDVNQRLGVTIVIVSHELDVLGAICNRVAVIEDGAVAEEFALNDGDETPRKTALGRELLQYARAANASATSAAKEAAHV</sequence>
<dbReference type="PANTHER" id="PTHR43166">
    <property type="entry name" value="AMINO ACID IMPORT ATP-BINDING PROTEIN"/>
    <property type="match status" value="1"/>
</dbReference>
<proteinExistence type="inferred from homology"/>
<dbReference type="FunFam" id="3.40.50.300:FF:000056">
    <property type="entry name" value="Cell division ATP-binding protein FtsE"/>
    <property type="match status" value="1"/>
</dbReference>
<keyword evidence="10" id="KW-0472">Membrane</keyword>
<comment type="similarity">
    <text evidence="2">Belongs to the ABC transporter superfamily.</text>
</comment>
<accession>A0A7W5BDC9</accession>
<feature type="domain" description="Cyclic nucleotide-binding" evidence="11">
    <location>
        <begin position="1"/>
        <end position="57"/>
    </location>
</feature>
<dbReference type="Pfam" id="PF00005">
    <property type="entry name" value="ABC_tran"/>
    <property type="match status" value="1"/>
</dbReference>
<dbReference type="PANTHER" id="PTHR43166:SF30">
    <property type="entry name" value="METHIONINE IMPORT ATP-BINDING PROTEIN METN"/>
    <property type="match status" value="1"/>
</dbReference>
<dbReference type="InterPro" id="IPR050086">
    <property type="entry name" value="MetN_ABC_transporter-like"/>
</dbReference>
<evidence type="ECO:0000259" key="12">
    <source>
        <dbReference type="PROSITE" id="PS50893"/>
    </source>
</evidence>
<evidence type="ECO:0000313" key="14">
    <source>
        <dbReference type="Proteomes" id="UP000541535"/>
    </source>
</evidence>
<evidence type="ECO:0000256" key="9">
    <source>
        <dbReference type="ARBA" id="ARBA00022970"/>
    </source>
</evidence>
<dbReference type="Proteomes" id="UP000541535">
    <property type="component" value="Unassembled WGS sequence"/>
</dbReference>
<evidence type="ECO:0000256" key="6">
    <source>
        <dbReference type="ARBA" id="ARBA00022741"/>
    </source>
</evidence>
<dbReference type="InterPro" id="IPR000595">
    <property type="entry name" value="cNMP-bd_dom"/>
</dbReference>
<evidence type="ECO:0000256" key="2">
    <source>
        <dbReference type="ARBA" id="ARBA00005417"/>
    </source>
</evidence>
<dbReference type="PROSITE" id="PS00211">
    <property type="entry name" value="ABC_TRANSPORTER_1"/>
    <property type="match status" value="1"/>
</dbReference>